<dbReference type="OrthoDB" id="190748at2"/>
<evidence type="ECO:0000313" key="1">
    <source>
        <dbReference type="EMBL" id="PZW24038.1"/>
    </source>
</evidence>
<evidence type="ECO:0000313" key="2">
    <source>
        <dbReference type="Proteomes" id="UP000248806"/>
    </source>
</evidence>
<proteinExistence type="predicted"/>
<keyword evidence="2" id="KW-1185">Reference proteome</keyword>
<name>A0A326U0S2_THEHA</name>
<sequence>MRAQEIEQYLQALDQALVDQGIITPLPVLLLGGAYIAITVNTRRATNDIDVYPFIGSERDQATGIPLAVALHQAIQMVAERLHLHPLWFNTIRLGALQPSGYLPQKRRPWRKYRVLEVSLPEPEYVLLQKLLVHRQKDRPDISALFRLLGITDYASAQALLDRYISQGEQQQRRLPLLLRSYFRE</sequence>
<evidence type="ECO:0008006" key="3">
    <source>
        <dbReference type="Google" id="ProtNLM"/>
    </source>
</evidence>
<comment type="caution">
    <text evidence="1">The sequence shown here is derived from an EMBL/GenBank/DDBJ whole genome shotgun (WGS) entry which is preliminary data.</text>
</comment>
<reference evidence="1 2" key="1">
    <citation type="submission" date="2018-06" db="EMBL/GenBank/DDBJ databases">
        <title>Genomic Encyclopedia of Archaeal and Bacterial Type Strains, Phase II (KMG-II): from individual species to whole genera.</title>
        <authorList>
            <person name="Goeker M."/>
        </authorList>
    </citation>
    <scope>NUCLEOTIDE SEQUENCE [LARGE SCALE GENOMIC DNA]</scope>
    <source>
        <strain evidence="1 2">ATCC BAA-1881</strain>
    </source>
</reference>
<organism evidence="1 2">
    <name type="scientific">Thermosporothrix hazakensis</name>
    <dbReference type="NCBI Taxonomy" id="644383"/>
    <lineage>
        <taxon>Bacteria</taxon>
        <taxon>Bacillati</taxon>
        <taxon>Chloroflexota</taxon>
        <taxon>Ktedonobacteria</taxon>
        <taxon>Ktedonobacterales</taxon>
        <taxon>Thermosporotrichaceae</taxon>
        <taxon>Thermosporothrix</taxon>
    </lineage>
</organism>
<protein>
    <recommendedName>
        <fullName evidence="3">Nucleotidyltransferase AbiEii toxin of type IV toxin-antitoxin system</fullName>
    </recommendedName>
</protein>
<dbReference type="Proteomes" id="UP000248806">
    <property type="component" value="Unassembled WGS sequence"/>
</dbReference>
<accession>A0A326U0S2</accession>
<gene>
    <name evidence="1" type="ORF">EI42_04729</name>
</gene>
<dbReference type="AlphaFoldDB" id="A0A326U0S2"/>
<dbReference type="EMBL" id="QKUF01000023">
    <property type="protein sequence ID" value="PZW24038.1"/>
    <property type="molecule type" value="Genomic_DNA"/>
</dbReference>
<dbReference type="RefSeq" id="WP_111325039.1">
    <property type="nucleotide sequence ID" value="NZ_BIFX01000002.1"/>
</dbReference>